<keyword evidence="2" id="KW-0812">Transmembrane</keyword>
<keyword evidence="2" id="KW-0472">Membrane</keyword>
<keyword evidence="2" id="KW-1133">Transmembrane helix</keyword>
<evidence type="ECO:0000313" key="4">
    <source>
        <dbReference type="Proteomes" id="UP000829685"/>
    </source>
</evidence>
<dbReference type="CDD" id="cd12087">
    <property type="entry name" value="TM_EGFR-like"/>
    <property type="match status" value="1"/>
</dbReference>
<dbReference type="PANTHER" id="PTHR16861:SF4">
    <property type="entry name" value="SH3 DOMAIN PROTEIN (AFU_ORTHOLOGUE AFUA_1G13610)"/>
    <property type="match status" value="1"/>
</dbReference>
<reference evidence="3" key="1">
    <citation type="submission" date="2021-03" db="EMBL/GenBank/DDBJ databases">
        <title>Revisited historic fungal species revealed as producer of novel bioactive compounds through whole genome sequencing and comparative genomics.</title>
        <authorList>
            <person name="Vignolle G.A."/>
            <person name="Hochenegger N."/>
            <person name="Mach R.L."/>
            <person name="Mach-Aigner A.R."/>
            <person name="Javad Rahimi M."/>
            <person name="Salim K.A."/>
            <person name="Chan C.M."/>
            <person name="Lim L.B.L."/>
            <person name="Cai F."/>
            <person name="Druzhinina I.S."/>
            <person name="U'Ren J.M."/>
            <person name="Derntl C."/>
        </authorList>
    </citation>
    <scope>NUCLEOTIDE SEQUENCE</scope>
    <source>
        <strain evidence="3">TUCIM 5799</strain>
    </source>
</reference>
<feature type="transmembrane region" description="Helical" evidence="2">
    <location>
        <begin position="112"/>
        <end position="135"/>
    </location>
</feature>
<protein>
    <submittedName>
        <fullName evidence="3">Uncharacterized protein</fullName>
    </submittedName>
</protein>
<accession>A0A9P9WC59</accession>
<keyword evidence="4" id="KW-1185">Reference proteome</keyword>
<name>A0A9P9WC59_9PEZI</name>
<dbReference type="Proteomes" id="UP000829685">
    <property type="component" value="Unassembled WGS sequence"/>
</dbReference>
<dbReference type="AlphaFoldDB" id="A0A9P9WC59"/>
<evidence type="ECO:0000256" key="1">
    <source>
        <dbReference type="SAM" id="MobiDB-lite"/>
    </source>
</evidence>
<evidence type="ECO:0000256" key="2">
    <source>
        <dbReference type="SAM" id="Phobius"/>
    </source>
</evidence>
<gene>
    <name evidence="3" type="ORF">JX265_011656</name>
</gene>
<proteinExistence type="predicted"/>
<dbReference type="PANTHER" id="PTHR16861">
    <property type="entry name" value="GLYCOPROTEIN 38"/>
    <property type="match status" value="1"/>
</dbReference>
<comment type="caution">
    <text evidence="3">The sequence shown here is derived from an EMBL/GenBank/DDBJ whole genome shotgun (WGS) entry which is preliminary data.</text>
</comment>
<feature type="region of interest" description="Disordered" evidence="1">
    <location>
        <begin position="215"/>
        <end position="243"/>
    </location>
</feature>
<organism evidence="3 4">
    <name type="scientific">Neoarthrinium moseri</name>
    <dbReference type="NCBI Taxonomy" id="1658444"/>
    <lineage>
        <taxon>Eukaryota</taxon>
        <taxon>Fungi</taxon>
        <taxon>Dikarya</taxon>
        <taxon>Ascomycota</taxon>
        <taxon>Pezizomycotina</taxon>
        <taxon>Sordariomycetes</taxon>
        <taxon>Xylariomycetidae</taxon>
        <taxon>Amphisphaeriales</taxon>
        <taxon>Apiosporaceae</taxon>
        <taxon>Neoarthrinium</taxon>
    </lineage>
</organism>
<dbReference type="EMBL" id="JAFIMR010000044">
    <property type="protein sequence ID" value="KAI1856409.1"/>
    <property type="molecule type" value="Genomic_DNA"/>
</dbReference>
<sequence>MLSNVSTTPHPVTDPVYRGALDAPCTATTDVAILGSNIVSALPRLSDSSTDVSGRVTITLPILNAIGVQVRYQSTDLAALGLASSTTSSIIQATTSSSSQTPSASGLSGGSIAGIVIGALAALALVIGASVYLFISKRRKAKNTQDITAEGFEEPENQFSRYNSASAPHRPFVKAELSGEAPTGAVFEKPELAGSEISNGVLSHRPGSACAVTRHDKAHGTRSAAELDSSLMPAELHGDPMRN</sequence>
<evidence type="ECO:0000313" key="3">
    <source>
        <dbReference type="EMBL" id="KAI1856409.1"/>
    </source>
</evidence>